<dbReference type="Proteomes" id="UP001165427">
    <property type="component" value="Unassembled WGS sequence"/>
</dbReference>
<evidence type="ECO:0000256" key="8">
    <source>
        <dbReference type="HAMAP-Rule" id="MF_00137"/>
    </source>
</evidence>
<dbReference type="GO" id="GO:0004639">
    <property type="term" value="F:phosphoribosylaminoimidazolesuccinocarboxamide synthase activity"/>
    <property type="evidence" value="ECO:0007669"/>
    <property type="project" value="UniProtKB-UniRule"/>
</dbReference>
<dbReference type="GO" id="GO:0005737">
    <property type="term" value="C:cytoplasm"/>
    <property type="evidence" value="ECO:0007669"/>
    <property type="project" value="TreeGrafter"/>
</dbReference>
<evidence type="ECO:0000256" key="5">
    <source>
        <dbReference type="ARBA" id="ARBA00022755"/>
    </source>
</evidence>
<evidence type="ECO:0000256" key="6">
    <source>
        <dbReference type="ARBA" id="ARBA00022840"/>
    </source>
</evidence>
<dbReference type="EMBL" id="JALJRB010000030">
    <property type="protein sequence ID" value="MCJ8502631.1"/>
    <property type="molecule type" value="Genomic_DNA"/>
</dbReference>
<feature type="domain" description="SAICAR synthetase/ADE2 N-terminal" evidence="9">
    <location>
        <begin position="12"/>
        <end position="263"/>
    </location>
</feature>
<accession>A0AA41R7X0</accession>
<keyword evidence="3 8" id="KW-0436">Ligase</keyword>
<dbReference type="AlphaFoldDB" id="A0AA41R7X0"/>
<proteinExistence type="inferred from homology"/>
<dbReference type="PANTHER" id="PTHR43700">
    <property type="entry name" value="PHOSPHORIBOSYLAMINOIMIDAZOLE-SUCCINOCARBOXAMIDE SYNTHASE"/>
    <property type="match status" value="1"/>
</dbReference>
<comment type="caution">
    <text evidence="10">The sequence shown here is derived from an EMBL/GenBank/DDBJ whole genome shotgun (WGS) entry which is preliminary data.</text>
</comment>
<evidence type="ECO:0000256" key="2">
    <source>
        <dbReference type="ARBA" id="ARBA00010190"/>
    </source>
</evidence>
<keyword evidence="5 8" id="KW-0658">Purine biosynthesis</keyword>
<keyword evidence="6 8" id="KW-0067">ATP-binding</keyword>
<evidence type="ECO:0000256" key="3">
    <source>
        <dbReference type="ARBA" id="ARBA00022598"/>
    </source>
</evidence>
<reference evidence="10" key="1">
    <citation type="submission" date="2022-04" db="EMBL/GenBank/DDBJ databases">
        <title>Desulfatitalea alkaliphila sp. nov., a novel anaerobic sulfate-reducing bacterium isolated from terrestrial mud volcano, Taman Peninsula, Russia.</title>
        <authorList>
            <person name="Khomyakova M.A."/>
            <person name="Merkel A.Y."/>
            <person name="Slobodkin A.I."/>
        </authorList>
    </citation>
    <scope>NUCLEOTIDE SEQUENCE</scope>
    <source>
        <strain evidence="10">M08but</strain>
    </source>
</reference>
<name>A0AA41R7X0_9BACT</name>
<organism evidence="10 11">
    <name type="scientific">Desulfatitalea alkaliphila</name>
    <dbReference type="NCBI Taxonomy" id="2929485"/>
    <lineage>
        <taxon>Bacteria</taxon>
        <taxon>Pseudomonadati</taxon>
        <taxon>Thermodesulfobacteriota</taxon>
        <taxon>Desulfobacteria</taxon>
        <taxon>Desulfobacterales</taxon>
        <taxon>Desulfosarcinaceae</taxon>
        <taxon>Desulfatitalea</taxon>
    </lineage>
</organism>
<gene>
    <name evidence="8" type="primary">purC</name>
    <name evidence="10" type="ORF">MRX98_18800</name>
</gene>
<evidence type="ECO:0000256" key="1">
    <source>
        <dbReference type="ARBA" id="ARBA00004672"/>
    </source>
</evidence>
<dbReference type="PROSITE" id="PS01058">
    <property type="entry name" value="SAICAR_SYNTHETASE_2"/>
    <property type="match status" value="1"/>
</dbReference>
<evidence type="ECO:0000256" key="4">
    <source>
        <dbReference type="ARBA" id="ARBA00022741"/>
    </source>
</evidence>
<dbReference type="InterPro" id="IPR018236">
    <property type="entry name" value="SAICAR_synthetase_CS"/>
</dbReference>
<dbReference type="RefSeq" id="WP_246913714.1">
    <property type="nucleotide sequence ID" value="NZ_JALJRB010000030.1"/>
</dbReference>
<dbReference type="InterPro" id="IPR028923">
    <property type="entry name" value="SAICAR_synt/ADE2_N"/>
</dbReference>
<dbReference type="CDD" id="cd01414">
    <property type="entry name" value="SAICAR_synt_Sc"/>
    <property type="match status" value="1"/>
</dbReference>
<dbReference type="GO" id="GO:0006189">
    <property type="term" value="P:'de novo' IMP biosynthetic process"/>
    <property type="evidence" value="ECO:0007669"/>
    <property type="project" value="UniProtKB-UniRule"/>
</dbReference>
<dbReference type="InterPro" id="IPR001636">
    <property type="entry name" value="SAICAR_synth"/>
</dbReference>
<dbReference type="SUPFAM" id="SSF56104">
    <property type="entry name" value="SAICAR synthase-like"/>
    <property type="match status" value="1"/>
</dbReference>
<dbReference type="FunFam" id="3.30.470.20:FF:000015">
    <property type="entry name" value="Phosphoribosylaminoimidazole-succinocarboxamide synthase"/>
    <property type="match status" value="1"/>
</dbReference>
<dbReference type="Gene3D" id="3.30.470.20">
    <property type="entry name" value="ATP-grasp fold, B domain"/>
    <property type="match status" value="1"/>
</dbReference>
<evidence type="ECO:0000313" key="11">
    <source>
        <dbReference type="Proteomes" id="UP001165427"/>
    </source>
</evidence>
<dbReference type="Pfam" id="PF01259">
    <property type="entry name" value="SAICAR_synt"/>
    <property type="match status" value="1"/>
</dbReference>
<dbReference type="HAMAP" id="MF_00137">
    <property type="entry name" value="SAICAR_synth"/>
    <property type="match status" value="1"/>
</dbReference>
<dbReference type="NCBIfam" id="TIGR00081">
    <property type="entry name" value="purC"/>
    <property type="match status" value="1"/>
</dbReference>
<comment type="catalytic activity">
    <reaction evidence="7 8">
        <text>5-amino-1-(5-phospho-D-ribosyl)imidazole-4-carboxylate + L-aspartate + ATP = (2S)-2-[5-amino-1-(5-phospho-beta-D-ribosyl)imidazole-4-carboxamido]succinate + ADP + phosphate + 2 H(+)</text>
        <dbReference type="Rhea" id="RHEA:22628"/>
        <dbReference type="ChEBI" id="CHEBI:15378"/>
        <dbReference type="ChEBI" id="CHEBI:29991"/>
        <dbReference type="ChEBI" id="CHEBI:30616"/>
        <dbReference type="ChEBI" id="CHEBI:43474"/>
        <dbReference type="ChEBI" id="CHEBI:58443"/>
        <dbReference type="ChEBI" id="CHEBI:77657"/>
        <dbReference type="ChEBI" id="CHEBI:456216"/>
        <dbReference type="EC" id="6.3.2.6"/>
    </reaction>
</comment>
<dbReference type="EC" id="6.3.2.6" evidence="8"/>
<evidence type="ECO:0000259" key="9">
    <source>
        <dbReference type="Pfam" id="PF01259"/>
    </source>
</evidence>
<comment type="pathway">
    <text evidence="1 8">Purine metabolism; IMP biosynthesis via de novo pathway; 5-amino-1-(5-phospho-D-ribosyl)imidazole-4-carboxamide from 5-amino-1-(5-phospho-D-ribosyl)imidazole-4-carboxylate: step 1/2.</text>
</comment>
<protein>
    <recommendedName>
        <fullName evidence="8">Phosphoribosylaminoimidazole-succinocarboxamide synthase</fullName>
        <ecNumber evidence="8">6.3.2.6</ecNumber>
    </recommendedName>
    <alternativeName>
        <fullName evidence="8">SAICAR synthetase</fullName>
    </alternativeName>
</protein>
<dbReference type="Gene3D" id="3.30.200.20">
    <property type="entry name" value="Phosphorylase Kinase, domain 1"/>
    <property type="match status" value="1"/>
</dbReference>
<comment type="similarity">
    <text evidence="2 8">Belongs to the SAICAR synthetase family.</text>
</comment>
<keyword evidence="11" id="KW-1185">Reference proteome</keyword>
<sequence>MVNGNSSAYTFLRQGKVRDVYAAGDERHLLIVASDRISAFDHVLPDPIPGKGTILTRLSNFWFDRTKELIANHIVDTQPDPAGWQDDGRWRRDQLSGRSVLVQKARPLAIEAIVRGYLAGSGWKEYRKTASVCGIALPEGLLEADRLPEPIFTPSTKAEAGAHDENITFDKAVDLVGKEVAEKVRDISLQLYCHARDFASAKGIIIADTKFEFGMIDGELVLIDELFTPDSSRFWPMDSYSPGGSPPSFDKQFVRDHLESVRWAKQPPVPQLPQEVIAKTSRKYEEALRRLTEAD</sequence>
<keyword evidence="4 8" id="KW-0547">Nucleotide-binding</keyword>
<evidence type="ECO:0000313" key="10">
    <source>
        <dbReference type="EMBL" id="MCJ8502631.1"/>
    </source>
</evidence>
<dbReference type="GO" id="GO:0005524">
    <property type="term" value="F:ATP binding"/>
    <property type="evidence" value="ECO:0007669"/>
    <property type="project" value="UniProtKB-KW"/>
</dbReference>
<dbReference type="PANTHER" id="PTHR43700:SF1">
    <property type="entry name" value="PHOSPHORIBOSYLAMINOIMIDAZOLE-SUCCINOCARBOXAMIDE SYNTHASE"/>
    <property type="match status" value="1"/>
</dbReference>
<dbReference type="NCBIfam" id="NF010568">
    <property type="entry name" value="PRK13961.1"/>
    <property type="match status" value="1"/>
</dbReference>
<evidence type="ECO:0000256" key="7">
    <source>
        <dbReference type="ARBA" id="ARBA00048475"/>
    </source>
</evidence>